<comment type="caution">
    <text evidence="3">The sequence shown here is derived from an EMBL/GenBank/DDBJ whole genome shotgun (WGS) entry which is preliminary data.</text>
</comment>
<dbReference type="EMBL" id="CAJNOM010001568">
    <property type="protein sequence ID" value="CAF1612893.1"/>
    <property type="molecule type" value="Genomic_DNA"/>
</dbReference>
<feature type="region of interest" description="Disordered" evidence="1">
    <location>
        <begin position="82"/>
        <end position="112"/>
    </location>
</feature>
<reference evidence="3" key="1">
    <citation type="submission" date="2021-02" db="EMBL/GenBank/DDBJ databases">
        <authorList>
            <person name="Nowell W R."/>
        </authorList>
    </citation>
    <scope>NUCLEOTIDE SEQUENCE</scope>
</reference>
<dbReference type="AlphaFoldDB" id="A0A816BWK7"/>
<evidence type="ECO:0000313" key="3">
    <source>
        <dbReference type="EMBL" id="CAF1612893.1"/>
    </source>
</evidence>
<dbReference type="PANTHER" id="PTHR33053">
    <property type="entry name" value="PROTEIN, PUTATIVE-RELATED"/>
    <property type="match status" value="1"/>
</dbReference>
<dbReference type="Proteomes" id="UP000663832">
    <property type="component" value="Unassembled WGS sequence"/>
</dbReference>
<proteinExistence type="predicted"/>
<dbReference type="Proteomes" id="UP000663877">
    <property type="component" value="Unassembled WGS sequence"/>
</dbReference>
<feature type="compositionally biased region" description="Acidic residues" evidence="1">
    <location>
        <begin position="85"/>
        <end position="112"/>
    </location>
</feature>
<sequence length="836" mass="97040">MSNKQFYRKTATERQRERRQRAAAIEFDSKLNDLEADYFHSNAVQETSDIQMIVEDFCTSTNNEDYQFDDDNYSNTQNIILESSSESEGEINDDNDNYNDDDDDDNYNDGDDDDDIIRELINLSNINREQKLYSSCNLSIYNACMEIIKLSRDLNLNKQQIQRLLNGLRLLLPTENKLPRTVPSLLKIVDIDCSNNVTYYCRGCFHHLASPQQTSCSNGCSMHNQSRPFRNVSELVICDIKKEILSTAKRYIHLIQEYQNESKLILPGDVVHGKIYTKLPSNKSSKLTLVLHTDGAPVTKVGGKSLWPVQCTFIEISPPVRDYADSTMIFGSWLGGTHPNRDLLWSRIVEQIHDLLQTGITIHADTGEKFKCVIRVQLATFDLPALAQNCNIIQFNGYNACPDCDIRGIAIDRQVFYPYSKTPAAPKTDYHYTSLSMLKTNAAASIGIKGPTPLTQILIFPDQIAKDYMHLVCSGHFKTLITYWERILLPGVFDQSSNYIISVVLPHSFKYQFIPLVQYSQWKTKMFRDFLLYVSPIFVALFLPDKLASHFLHYFIYVRALYFYEDTSQLDEIENMFNYYYEHMKDYYGEKSQLCTLHLHLHLKDQVVKHGALVYTSCFARESYIGHALKWCLGKKYILKQFITWYSVDRALASDNSLKLNDIFYVEKFDENFMDKCFIQNYQQKLITCSSTKNIDLSRSRFYSRYSRGLKVFHSRAYTRSGNAISYLVSILTKTCPMNRHTCLGEVLFYFHSSGHYYAFIKKYACMNFSISDALSTISLPPIITDRLKYYYGFYNHKRFSYKIIPVSYISNKIINMKWINDILAYTDVVCEWEHD</sequence>
<evidence type="ECO:0000313" key="4">
    <source>
        <dbReference type="Proteomes" id="UP000663832"/>
    </source>
</evidence>
<organism evidence="3 4">
    <name type="scientific">Adineta steineri</name>
    <dbReference type="NCBI Taxonomy" id="433720"/>
    <lineage>
        <taxon>Eukaryota</taxon>
        <taxon>Metazoa</taxon>
        <taxon>Spiralia</taxon>
        <taxon>Gnathifera</taxon>
        <taxon>Rotifera</taxon>
        <taxon>Eurotatoria</taxon>
        <taxon>Bdelloidea</taxon>
        <taxon>Adinetida</taxon>
        <taxon>Adinetidae</taxon>
        <taxon>Adineta</taxon>
    </lineage>
</organism>
<dbReference type="EMBL" id="CAJNOI010001241">
    <property type="protein sequence ID" value="CAF1397064.1"/>
    <property type="molecule type" value="Genomic_DNA"/>
</dbReference>
<dbReference type="OrthoDB" id="3263820at2759"/>
<gene>
    <name evidence="2" type="ORF">BJG266_LOCUS37440</name>
    <name evidence="3" type="ORF">QVE165_LOCUS54338</name>
</gene>
<protein>
    <recommendedName>
        <fullName evidence="5">Transposase domain-containing protein</fullName>
    </recommendedName>
</protein>
<accession>A0A816BWK7</accession>
<dbReference type="PANTHER" id="PTHR33053:SF24">
    <property type="entry name" value="TRANSPOSASE DOMAIN-CONTAINING PROTEIN"/>
    <property type="match status" value="1"/>
</dbReference>
<evidence type="ECO:0000313" key="2">
    <source>
        <dbReference type="EMBL" id="CAF1397064.1"/>
    </source>
</evidence>
<evidence type="ECO:0000256" key="1">
    <source>
        <dbReference type="SAM" id="MobiDB-lite"/>
    </source>
</evidence>
<name>A0A816BWK7_9BILA</name>
<evidence type="ECO:0008006" key="5">
    <source>
        <dbReference type="Google" id="ProtNLM"/>
    </source>
</evidence>
<keyword evidence="4" id="KW-1185">Reference proteome</keyword>